<evidence type="ECO:0000313" key="3">
    <source>
        <dbReference type="EMBL" id="AFY92732.1"/>
    </source>
</evidence>
<feature type="domain" description="Transposase IS204/IS1001/IS1096/IS1165 zinc-finger" evidence="2">
    <location>
        <begin position="40"/>
        <end position="83"/>
    </location>
</feature>
<evidence type="ECO:0000313" key="4">
    <source>
        <dbReference type="EMBL" id="AFY92880.1"/>
    </source>
</evidence>
<dbReference type="EMBL" id="CP003600">
    <property type="protein sequence ID" value="AFY92732.1"/>
    <property type="molecule type" value="Genomic_DNA"/>
</dbReference>
<dbReference type="HOGENOM" id="CLU_029608_5_1_3"/>
<dbReference type="KEGG" id="cmp:Cha6605_1579"/>
<evidence type="ECO:0000259" key="1">
    <source>
        <dbReference type="Pfam" id="PF01610"/>
    </source>
</evidence>
<dbReference type="InterPro" id="IPR047951">
    <property type="entry name" value="Transpos_ISL3"/>
</dbReference>
<dbReference type="Pfam" id="PF14690">
    <property type="entry name" value="Zn_ribbon_ISL3"/>
    <property type="match status" value="1"/>
</dbReference>
<dbReference type="InterPro" id="IPR002560">
    <property type="entry name" value="Transposase_DDE"/>
</dbReference>
<proteinExistence type="predicted"/>
<dbReference type="eggNOG" id="COG3464">
    <property type="taxonomic scope" value="Bacteria"/>
</dbReference>
<protein>
    <submittedName>
        <fullName evidence="5">Transposase family protein</fullName>
    </submittedName>
</protein>
<dbReference type="KEGG" id="cmp:Cha6605_2105"/>
<organism evidence="5 6">
    <name type="scientific">Chamaesiphon minutus (strain ATCC 27169 / PCC 6605)</name>
    <dbReference type="NCBI Taxonomy" id="1173020"/>
    <lineage>
        <taxon>Bacteria</taxon>
        <taxon>Bacillati</taxon>
        <taxon>Cyanobacteriota</taxon>
        <taxon>Cyanophyceae</taxon>
        <taxon>Gomontiellales</taxon>
        <taxon>Chamaesiphonaceae</taxon>
        <taxon>Chamaesiphon</taxon>
    </lineage>
</organism>
<feature type="domain" description="Transposase IS204/IS1001/IS1096/IS1165 DDE" evidence="1">
    <location>
        <begin position="428"/>
        <end position="539"/>
    </location>
</feature>
<feature type="domain" description="Transposase IS204/IS1001/IS1096/IS1165 DDE" evidence="1">
    <location>
        <begin position="159"/>
        <end position="313"/>
    </location>
</feature>
<dbReference type="EMBL" id="CP003600">
    <property type="protein sequence ID" value="AFY93192.1"/>
    <property type="molecule type" value="Genomic_DNA"/>
</dbReference>
<dbReference type="OrthoDB" id="524863at2"/>
<gene>
    <name evidence="3" type="ORF">Cha6605_1579</name>
    <name evidence="4" type="ORF">Cha6605_1757</name>
    <name evidence="5" type="ORF">Cha6605_2105</name>
</gene>
<dbReference type="PANTHER" id="PTHR33498:SF1">
    <property type="entry name" value="TRANSPOSASE FOR INSERTION SEQUENCE ELEMENT IS1557"/>
    <property type="match status" value="1"/>
</dbReference>
<name>K9UDJ7_CHAP6</name>
<dbReference type="STRING" id="1173020.Cha6605_1579"/>
<dbReference type="KEGG" id="cmp:Cha6605_1757"/>
<dbReference type="NCBIfam" id="NF033550">
    <property type="entry name" value="transpos_ISL3"/>
    <property type="match status" value="1"/>
</dbReference>
<dbReference type="PATRIC" id="fig|1173020.3.peg.1816"/>
<evidence type="ECO:0000313" key="5">
    <source>
        <dbReference type="EMBL" id="AFY93192.1"/>
    </source>
</evidence>
<dbReference type="RefSeq" id="WP_015158908.1">
    <property type="nucleotide sequence ID" value="NC_019697.1"/>
</dbReference>
<evidence type="ECO:0000259" key="2">
    <source>
        <dbReference type="Pfam" id="PF14690"/>
    </source>
</evidence>
<dbReference type="Pfam" id="PF01610">
    <property type="entry name" value="DDE_Tnp_ISL3"/>
    <property type="match status" value="2"/>
</dbReference>
<accession>K9UDJ7</accession>
<dbReference type="InterPro" id="IPR029261">
    <property type="entry name" value="Transposase_Znf"/>
</dbReference>
<evidence type="ECO:0000313" key="6">
    <source>
        <dbReference type="Proteomes" id="UP000010366"/>
    </source>
</evidence>
<dbReference type="AlphaFoldDB" id="K9UDJ7"/>
<dbReference type="EMBL" id="CP003600">
    <property type="protein sequence ID" value="AFY92880.1"/>
    <property type="molecule type" value="Genomic_DNA"/>
</dbReference>
<keyword evidence="6" id="KW-1185">Reference proteome</keyword>
<dbReference type="PANTHER" id="PTHR33498">
    <property type="entry name" value="TRANSPOSASE FOR INSERTION SEQUENCE ELEMENT IS1557"/>
    <property type="match status" value="1"/>
</dbReference>
<reference evidence="5 6" key="1">
    <citation type="submission" date="2012-05" db="EMBL/GenBank/DDBJ databases">
        <title>Finished chromosome of genome of Chamaesiphon sp. PCC 6605.</title>
        <authorList>
            <consortium name="US DOE Joint Genome Institute"/>
            <person name="Gugger M."/>
            <person name="Coursin T."/>
            <person name="Rippka R."/>
            <person name="Tandeau De Marsac N."/>
            <person name="Huntemann M."/>
            <person name="Wei C.-L."/>
            <person name="Han J."/>
            <person name="Detter J.C."/>
            <person name="Han C."/>
            <person name="Tapia R."/>
            <person name="Chen A."/>
            <person name="Kyrpides N."/>
            <person name="Mavromatis K."/>
            <person name="Markowitz V."/>
            <person name="Szeto E."/>
            <person name="Ivanova N."/>
            <person name="Pagani I."/>
            <person name="Pati A."/>
            <person name="Goodwin L."/>
            <person name="Nordberg H.P."/>
            <person name="Cantor M.N."/>
            <person name="Hua S.X."/>
            <person name="Woyke T."/>
            <person name="Kerfeld C.A."/>
        </authorList>
    </citation>
    <scope>NUCLEOTIDE SEQUENCE [LARGE SCALE GENOMIC DNA]</scope>
    <source>
        <strain evidence="6">ATCC 27169 / PCC 6605</strain>
        <strain evidence="5">PCC 6605</strain>
    </source>
</reference>
<sequence length="553" mass="62109">MTQFLKCLLPGFQLLRLEHEEIDTDEYHITANVSSTQASVQCPVCANPTTRIHSRYERTLADLPCVNYSLTLVMQVCKFFCDNTDCIRRIFTERIPEVTAPWARKTSRLSQKIQTIGLALGGAAGASLCGHIGIVACGSTLLNHLKKLSLPAVKIPRIMGVDDFAFRKGERYGTILVDLELNQPIALLADRKAETLTNWLIEHPGVEILSRDRSKTYKSAMDKGAPAAIQVADRFHLVQNLEETLEKVFSSYSNELKAIEQQQRQTFVPNETVVVVTARPTTTAKLQVQKLTNYQQRVQQQQKIKRLSEQQWSQIAIAQAVGVSVRTVQRHLAAPDLPEIAATNDRSGRSLLEPYKQSLLEWWNAEIRQPKVLMVLLKQQGYTGSERTLTRYLGSVRAAQGLPPSRVKPTLGLPIAIDPQLEPLTKSRAAFLILKRVEHRDAEDTKLIARIVSQHPTLALAVELADEFLRLLREQRADAFDDWLLKAVKSSLKPIVQFAEGLFEDYAAVKASMMTTVSNGPVEGLNNRLKMLKRQMYGRAGLDLLTKRFLLNL</sequence>
<dbReference type="Proteomes" id="UP000010366">
    <property type="component" value="Chromosome"/>
</dbReference>